<dbReference type="EMBL" id="WJXW01000008">
    <property type="protein sequence ID" value="KAF9733575.1"/>
    <property type="molecule type" value="Genomic_DNA"/>
</dbReference>
<dbReference type="Proteomes" id="UP000756921">
    <property type="component" value="Unassembled WGS sequence"/>
</dbReference>
<protein>
    <recommendedName>
        <fullName evidence="4">DUF1275 domain protein</fullName>
    </recommendedName>
</protein>
<dbReference type="PANTHER" id="PTHR37488:SF7">
    <property type="entry name" value="DUF1275 DOMAIN PROTEIN"/>
    <property type="match status" value="1"/>
</dbReference>
<gene>
    <name evidence="2" type="ORF">PMIN01_07918</name>
</gene>
<dbReference type="AlphaFoldDB" id="A0A9P6GEJ5"/>
<keyword evidence="1" id="KW-1133">Transmembrane helix</keyword>
<accession>A0A9P6GEJ5</accession>
<keyword evidence="1" id="KW-0472">Membrane</keyword>
<keyword evidence="3" id="KW-1185">Reference proteome</keyword>
<feature type="transmembrane region" description="Helical" evidence="1">
    <location>
        <begin position="264"/>
        <end position="283"/>
    </location>
</feature>
<sequence length="290" mass="30857">MQENLTPSTQGSGSGAMTAEKLELQPISDPERPIGHSLRERFAAHLSETMETKAGYVPVLACCFATGLTDGTVYNAYGTFVSMQTGNTIFVALGTSGQNNRPFGWARSLCSIGCFAIGCVTFARLHKLIGGARLRRTVLFSFILQTVCVVIAAIIIQTGTIDGNYPSTRDPQDVNFTELAVVAVLSFQAAGQIVNSRGLGVSEVPTVVITSLVCDLVSDELLFAGLTKNGKRNRRFLGFVLTLLGAIVGGWISKATGQVGPCLWFVAALKACISLHWVGVIPLQRSTKGP</sequence>
<reference evidence="2" key="1">
    <citation type="journal article" date="2020" name="Mol. Plant Microbe Interact.">
        <title>Genome Sequence of the Biocontrol Agent Coniothyrium minitans strain Conio (IMI 134523).</title>
        <authorList>
            <person name="Patel D."/>
            <person name="Shittu T.A."/>
            <person name="Baroncelli R."/>
            <person name="Muthumeenakshi S."/>
            <person name="Osborne T.H."/>
            <person name="Janganan T.K."/>
            <person name="Sreenivasaprasad S."/>
        </authorList>
    </citation>
    <scope>NUCLEOTIDE SEQUENCE</scope>
    <source>
        <strain evidence="2">Conio</strain>
    </source>
</reference>
<evidence type="ECO:0000256" key="1">
    <source>
        <dbReference type="SAM" id="Phobius"/>
    </source>
</evidence>
<comment type="caution">
    <text evidence="2">The sequence shown here is derived from an EMBL/GenBank/DDBJ whole genome shotgun (WGS) entry which is preliminary data.</text>
</comment>
<feature type="transmembrane region" description="Helical" evidence="1">
    <location>
        <begin position="236"/>
        <end position="252"/>
    </location>
</feature>
<dbReference type="OrthoDB" id="5288586at2759"/>
<evidence type="ECO:0000313" key="3">
    <source>
        <dbReference type="Proteomes" id="UP000756921"/>
    </source>
</evidence>
<evidence type="ECO:0008006" key="4">
    <source>
        <dbReference type="Google" id="ProtNLM"/>
    </source>
</evidence>
<keyword evidence="1" id="KW-0812">Transmembrane</keyword>
<dbReference type="Pfam" id="PF06912">
    <property type="entry name" value="DUF1275"/>
    <property type="match status" value="1"/>
</dbReference>
<proteinExistence type="predicted"/>
<evidence type="ECO:0000313" key="2">
    <source>
        <dbReference type="EMBL" id="KAF9733575.1"/>
    </source>
</evidence>
<feature type="transmembrane region" description="Helical" evidence="1">
    <location>
        <begin position="137"/>
        <end position="156"/>
    </location>
</feature>
<name>A0A9P6GEJ5_9PLEO</name>
<feature type="transmembrane region" description="Helical" evidence="1">
    <location>
        <begin position="105"/>
        <end position="125"/>
    </location>
</feature>
<dbReference type="InterPro" id="IPR010699">
    <property type="entry name" value="DUF1275"/>
</dbReference>
<dbReference type="PANTHER" id="PTHR37488">
    <property type="entry name" value="DUF1275 DOMAIN-CONTAINING PROTEIN"/>
    <property type="match status" value="1"/>
</dbReference>
<organism evidence="2 3">
    <name type="scientific">Paraphaeosphaeria minitans</name>
    <dbReference type="NCBI Taxonomy" id="565426"/>
    <lineage>
        <taxon>Eukaryota</taxon>
        <taxon>Fungi</taxon>
        <taxon>Dikarya</taxon>
        <taxon>Ascomycota</taxon>
        <taxon>Pezizomycotina</taxon>
        <taxon>Dothideomycetes</taxon>
        <taxon>Pleosporomycetidae</taxon>
        <taxon>Pleosporales</taxon>
        <taxon>Massarineae</taxon>
        <taxon>Didymosphaeriaceae</taxon>
        <taxon>Paraphaeosphaeria</taxon>
    </lineage>
</organism>